<evidence type="ECO:0000259" key="7">
    <source>
        <dbReference type="Pfam" id="PF02687"/>
    </source>
</evidence>
<feature type="transmembrane region" description="Helical" evidence="6">
    <location>
        <begin position="26"/>
        <end position="45"/>
    </location>
</feature>
<evidence type="ECO:0000313" key="9">
    <source>
        <dbReference type="Proteomes" id="UP000559809"/>
    </source>
</evidence>
<keyword evidence="2" id="KW-1003">Cell membrane</keyword>
<feature type="transmembrane region" description="Helical" evidence="6">
    <location>
        <begin position="420"/>
        <end position="443"/>
    </location>
</feature>
<keyword evidence="3 6" id="KW-0812">Transmembrane</keyword>
<feature type="transmembrane region" description="Helical" evidence="6">
    <location>
        <begin position="350"/>
        <end position="376"/>
    </location>
</feature>
<dbReference type="Proteomes" id="UP000559809">
    <property type="component" value="Unassembled WGS sequence"/>
</dbReference>
<feature type="transmembrane region" description="Helical" evidence="6">
    <location>
        <begin position="709"/>
        <end position="730"/>
    </location>
</feature>
<keyword evidence="9" id="KW-1185">Reference proteome</keyword>
<dbReference type="Pfam" id="PF02687">
    <property type="entry name" value="FtsX"/>
    <property type="match status" value="2"/>
</dbReference>
<keyword evidence="4 6" id="KW-1133">Transmembrane helix</keyword>
<proteinExistence type="predicted"/>
<evidence type="ECO:0000256" key="4">
    <source>
        <dbReference type="ARBA" id="ARBA00022989"/>
    </source>
</evidence>
<evidence type="ECO:0000256" key="1">
    <source>
        <dbReference type="ARBA" id="ARBA00004651"/>
    </source>
</evidence>
<name>A0A853G9T3_9BURK</name>
<organism evidence="8 9">
    <name type="scientific">Parapusillimonas granuli</name>
    <dbReference type="NCBI Taxonomy" id="380911"/>
    <lineage>
        <taxon>Bacteria</taxon>
        <taxon>Pseudomonadati</taxon>
        <taxon>Pseudomonadota</taxon>
        <taxon>Betaproteobacteria</taxon>
        <taxon>Burkholderiales</taxon>
        <taxon>Alcaligenaceae</taxon>
        <taxon>Parapusillimonas</taxon>
    </lineage>
</organism>
<evidence type="ECO:0000313" key="8">
    <source>
        <dbReference type="EMBL" id="NYT51680.1"/>
    </source>
</evidence>
<dbReference type="RefSeq" id="WP_180158356.1">
    <property type="nucleotide sequence ID" value="NZ_JACCEM010000014.1"/>
</dbReference>
<reference evidence="8 9" key="1">
    <citation type="submission" date="2020-07" db="EMBL/GenBank/DDBJ databases">
        <title>Taxonomic revisions and descriptions of new bacterial species based on genomic comparisons in the high-G+C-content subgroup of the family Alcaligenaceae.</title>
        <authorList>
            <person name="Szabo A."/>
            <person name="Felfoldi T."/>
        </authorList>
    </citation>
    <scope>NUCLEOTIDE SEQUENCE [LARGE SCALE GENOMIC DNA]</scope>
    <source>
        <strain evidence="8 9">LMG 24012</strain>
    </source>
</reference>
<feature type="transmembrane region" description="Helical" evidence="6">
    <location>
        <begin position="761"/>
        <end position="784"/>
    </location>
</feature>
<evidence type="ECO:0000256" key="2">
    <source>
        <dbReference type="ARBA" id="ARBA00022475"/>
    </source>
</evidence>
<comment type="caution">
    <text evidence="8">The sequence shown here is derived from an EMBL/GenBank/DDBJ whole genome shotgun (WGS) entry which is preliminary data.</text>
</comment>
<feature type="transmembrane region" description="Helical" evidence="6">
    <location>
        <begin position="397"/>
        <end position="414"/>
    </location>
</feature>
<gene>
    <name evidence="8" type="ORF">H0A72_20400</name>
</gene>
<dbReference type="AlphaFoldDB" id="A0A853G9T3"/>
<keyword evidence="5 6" id="KW-0472">Membrane</keyword>
<feature type="transmembrane region" description="Helical" evidence="6">
    <location>
        <begin position="260"/>
        <end position="280"/>
    </location>
</feature>
<accession>A0A853G9T3</accession>
<dbReference type="EMBL" id="JACCEM010000014">
    <property type="protein sequence ID" value="NYT51680.1"/>
    <property type="molecule type" value="Genomic_DNA"/>
</dbReference>
<dbReference type="PANTHER" id="PTHR30287">
    <property type="entry name" value="MEMBRANE COMPONENT OF PREDICTED ABC SUPERFAMILY METABOLITE UPTAKE TRANSPORTER"/>
    <property type="match status" value="1"/>
</dbReference>
<feature type="transmembrane region" description="Helical" evidence="6">
    <location>
        <begin position="472"/>
        <end position="493"/>
    </location>
</feature>
<feature type="domain" description="ABC3 transporter permease C-terminal" evidence="7">
    <location>
        <begin position="263"/>
        <end position="334"/>
    </location>
</feature>
<dbReference type="InterPro" id="IPR003838">
    <property type="entry name" value="ABC3_permease_C"/>
</dbReference>
<comment type="subcellular location">
    <subcellularLocation>
        <location evidence="1">Cell membrane</location>
        <topology evidence="1">Multi-pass membrane protein</topology>
    </subcellularLocation>
</comment>
<dbReference type="InterPro" id="IPR038766">
    <property type="entry name" value="Membrane_comp_ABC_pdt"/>
</dbReference>
<evidence type="ECO:0000256" key="6">
    <source>
        <dbReference type="SAM" id="Phobius"/>
    </source>
</evidence>
<evidence type="ECO:0000256" key="5">
    <source>
        <dbReference type="ARBA" id="ARBA00023136"/>
    </source>
</evidence>
<feature type="transmembrane region" description="Helical" evidence="6">
    <location>
        <begin position="308"/>
        <end position="330"/>
    </location>
</feature>
<evidence type="ECO:0000256" key="3">
    <source>
        <dbReference type="ARBA" id="ARBA00022692"/>
    </source>
</evidence>
<sequence length="834" mass="88772">MPIFLSHFLLGLRALRRDWRSGELRLLLLALILAVAAVTAVGFLADRLDRALQRDSGQLLGGDLAIDADAPIPAEFLREAAERRLRVVQTLQFPSMASSGEHAQLVALKAVTDLYPLRGELRVAAAPDGAAQTAGHGPAPGEAWVDGQLLNLLGLNVGDRVAVGDAHLKIGRIIAYEPDRGMRFINVAPRLLMRADDLPATGLVAPGSRISHQLLVAGEAGAVDGFRSWVERRLQRGQRISTLESSRPEIQRTLARAKNFLLLVAMLTVVIAAVAIALAARRFSRRHHDGIAVMRCLGARTRQLSAMLWVEFTVLGLAAGAAGCVAGFLAHQGLVAIVSEWLKTSLPDAGALPALQGLAAGLLLLLGFALPPLAGLPRVPPIRVLRSDLPLSPVRRGPAYAMGAAAFLLLLWWMSGDLTLSFIVGGGFLASALAFAALAWALLRALDAVRKRLAGSPSLRFALAGMARRRGLTVTQLCALSMGLMILLLLALMRNDLLRGWQNTLPPDAPNTFVINIQPDQREAVVQALGAAGVADPVLAPMIRGRLVAINRQPVDADHYQDDRAKRMVDREFNLSHARALPASNRITAGRWLDPDGHEVALESGLAKTLGIAVGDTMSFDVAGQSVEVTVSGLRKVDWDSFEANFFALLSPAALRDAPATYITSIHLDPARHGDLGQRLLRQFPNLTLFDIGSILGQVEHILGRAVQAVQFLFIFAVLAGALVLGASLFSTRDERMHEVAILRALGANARQLKHALRVELSIIGAMAGLMAAFAAVGVAALLAHYVFDFPLGVPWWPWAAGMAAGLAVSLAGGGAALAGVLKTPPLASLRGTS</sequence>
<dbReference type="PANTHER" id="PTHR30287:SF1">
    <property type="entry name" value="INNER MEMBRANE PROTEIN"/>
    <property type="match status" value="1"/>
</dbReference>
<feature type="transmembrane region" description="Helical" evidence="6">
    <location>
        <begin position="796"/>
        <end position="822"/>
    </location>
</feature>
<feature type="domain" description="ABC3 transporter permease C-terminal" evidence="7">
    <location>
        <begin position="712"/>
        <end position="826"/>
    </location>
</feature>
<protein>
    <submittedName>
        <fullName evidence="8">FtsX-like permease family protein</fullName>
    </submittedName>
</protein>
<dbReference type="GO" id="GO:0005886">
    <property type="term" value="C:plasma membrane"/>
    <property type="evidence" value="ECO:0007669"/>
    <property type="project" value="UniProtKB-SubCell"/>
</dbReference>